<dbReference type="Gene3D" id="1.20.120.940">
    <property type="entry name" value="Putative aromatic acid exporter, C-terminal domain"/>
    <property type="match status" value="1"/>
</dbReference>
<keyword evidence="4 6" id="KW-1133">Transmembrane helix</keyword>
<evidence type="ECO:0000259" key="7">
    <source>
        <dbReference type="Pfam" id="PF11728"/>
    </source>
</evidence>
<feature type="transmembrane region" description="Helical" evidence="6">
    <location>
        <begin position="21"/>
        <end position="44"/>
    </location>
</feature>
<dbReference type="RefSeq" id="WP_078807238.1">
    <property type="nucleotide sequence ID" value="NZ_FUXI01000013.1"/>
</dbReference>
<evidence type="ECO:0000256" key="1">
    <source>
        <dbReference type="ARBA" id="ARBA00004651"/>
    </source>
</evidence>
<evidence type="ECO:0000313" key="8">
    <source>
        <dbReference type="EMBL" id="SJZ74115.1"/>
    </source>
</evidence>
<sequence>MKNRPKIKIGLRTIKTAISATLAVLVANVFHLEYAVSAGIIAVLSVSNTKKSTIITGVNRLLSLLIAILLAALLFHTLGFTPITFGIYLLLFIPITTYLGMSDGIVVNSVLVTHFLIEKQTSLPLILNELLLMCIGVGFALIANLYMPNDEKELAENQLELELEFKEIAGLLASHVNRKMEAEQLYKRCHKLLLFTEKNVTISQKYMENHVFSRNEFFYKYFTMRQMQVNILSEILQHMIKLEVDTEHFDEIARIFENLSLTYATNNDGKILLEQIQNAYASYREMPLPKTREEFENRAGLFQVLQLIEVMIQVKREFVREMEN</sequence>
<evidence type="ECO:0000256" key="2">
    <source>
        <dbReference type="ARBA" id="ARBA00022475"/>
    </source>
</evidence>
<evidence type="ECO:0000313" key="9">
    <source>
        <dbReference type="Proteomes" id="UP000190328"/>
    </source>
</evidence>
<evidence type="ECO:0000256" key="6">
    <source>
        <dbReference type="SAM" id="Phobius"/>
    </source>
</evidence>
<reference evidence="8 9" key="1">
    <citation type="submission" date="2017-02" db="EMBL/GenBank/DDBJ databases">
        <authorList>
            <person name="Peterson S.W."/>
        </authorList>
    </citation>
    <scope>NUCLEOTIDE SEQUENCE [LARGE SCALE GENOMIC DNA]</scope>
    <source>
        <strain evidence="8 9">ATCC BAA-1030</strain>
    </source>
</reference>
<keyword evidence="2" id="KW-1003">Cell membrane</keyword>
<dbReference type="InterPro" id="IPR010343">
    <property type="entry name" value="ArAE_1"/>
</dbReference>
<accession>A0A1T4N540</accession>
<comment type="subcellular location">
    <subcellularLocation>
        <location evidence="1">Cell membrane</location>
        <topology evidence="1">Multi-pass membrane protein</topology>
    </subcellularLocation>
</comment>
<dbReference type="InterPro" id="IPR052984">
    <property type="entry name" value="UPF0421"/>
</dbReference>
<dbReference type="STRING" id="263852.SAMN02745116_01301"/>
<evidence type="ECO:0000256" key="3">
    <source>
        <dbReference type="ARBA" id="ARBA00022692"/>
    </source>
</evidence>
<name>A0A1T4N540_9ENTE</name>
<keyword evidence="9" id="KW-1185">Reference proteome</keyword>
<dbReference type="Proteomes" id="UP000190328">
    <property type="component" value="Unassembled WGS sequence"/>
</dbReference>
<organism evidence="8 9">
    <name type="scientific">Pilibacter termitis</name>
    <dbReference type="NCBI Taxonomy" id="263852"/>
    <lineage>
        <taxon>Bacteria</taxon>
        <taxon>Bacillati</taxon>
        <taxon>Bacillota</taxon>
        <taxon>Bacilli</taxon>
        <taxon>Lactobacillales</taxon>
        <taxon>Enterococcaceae</taxon>
        <taxon>Pilibacter</taxon>
    </lineage>
</organism>
<dbReference type="InterPro" id="IPR038323">
    <property type="entry name" value="ArAE_1_C_sf"/>
</dbReference>
<evidence type="ECO:0000256" key="4">
    <source>
        <dbReference type="ARBA" id="ARBA00022989"/>
    </source>
</evidence>
<dbReference type="Pfam" id="PF06081">
    <property type="entry name" value="ArAE_1"/>
    <property type="match status" value="1"/>
</dbReference>
<protein>
    <submittedName>
        <fullName evidence="8">Uncharacterized membrane protein YgaE, UPF0421/DUF939 family</fullName>
    </submittedName>
</protein>
<dbReference type="InterPro" id="IPR021062">
    <property type="entry name" value="ArAE_1_C"/>
</dbReference>
<keyword evidence="5 6" id="KW-0472">Membrane</keyword>
<feature type="domain" description="Putative aromatic acid exporter C-terminal" evidence="7">
    <location>
        <begin position="151"/>
        <end position="316"/>
    </location>
</feature>
<feature type="transmembrane region" description="Helical" evidence="6">
    <location>
        <begin position="64"/>
        <end position="91"/>
    </location>
</feature>
<keyword evidence="3 6" id="KW-0812">Transmembrane</keyword>
<dbReference type="Pfam" id="PF11728">
    <property type="entry name" value="ArAE_1_C"/>
    <property type="match status" value="1"/>
</dbReference>
<dbReference type="AlphaFoldDB" id="A0A1T4N540"/>
<proteinExistence type="predicted"/>
<dbReference type="PANTHER" id="PTHR40064">
    <property type="entry name" value="MEMBRANE PROTEIN-RELATED"/>
    <property type="match status" value="1"/>
</dbReference>
<dbReference type="PANTHER" id="PTHR40064:SF1">
    <property type="entry name" value="MEMBRANE PROTEIN"/>
    <property type="match status" value="1"/>
</dbReference>
<dbReference type="EMBL" id="FUXI01000013">
    <property type="protein sequence ID" value="SJZ74115.1"/>
    <property type="molecule type" value="Genomic_DNA"/>
</dbReference>
<feature type="transmembrane region" description="Helical" evidence="6">
    <location>
        <begin position="123"/>
        <end position="146"/>
    </location>
</feature>
<evidence type="ECO:0000256" key="5">
    <source>
        <dbReference type="ARBA" id="ARBA00023136"/>
    </source>
</evidence>
<dbReference type="GO" id="GO:0005886">
    <property type="term" value="C:plasma membrane"/>
    <property type="evidence" value="ECO:0007669"/>
    <property type="project" value="UniProtKB-SubCell"/>
</dbReference>
<dbReference type="OrthoDB" id="357521at2"/>
<gene>
    <name evidence="8" type="ORF">SAMN02745116_01301</name>
</gene>